<evidence type="ECO:0000256" key="1">
    <source>
        <dbReference type="ARBA" id="ARBA00004141"/>
    </source>
</evidence>
<feature type="transmembrane region" description="Helical" evidence="5">
    <location>
        <begin position="328"/>
        <end position="350"/>
    </location>
</feature>
<evidence type="ECO:0000256" key="4">
    <source>
        <dbReference type="ARBA" id="ARBA00023136"/>
    </source>
</evidence>
<accession>G8PDZ5</accession>
<feature type="transmembrane region" description="Helical" evidence="5">
    <location>
        <begin position="91"/>
        <end position="112"/>
    </location>
</feature>
<dbReference type="eggNOG" id="COG0531">
    <property type="taxonomic scope" value="Bacteria"/>
</dbReference>
<dbReference type="InterPro" id="IPR050598">
    <property type="entry name" value="AminoAcid_Transporter"/>
</dbReference>
<feature type="transmembrane region" description="Helical" evidence="5">
    <location>
        <begin position="124"/>
        <end position="145"/>
    </location>
</feature>
<keyword evidence="4 5" id="KW-0472">Membrane</keyword>
<feature type="transmembrane region" description="Helical" evidence="5">
    <location>
        <begin position="193"/>
        <end position="219"/>
    </location>
</feature>
<dbReference type="Proteomes" id="UP000005444">
    <property type="component" value="Chromosome"/>
</dbReference>
<evidence type="ECO:0000313" key="7">
    <source>
        <dbReference type="Proteomes" id="UP000005444"/>
    </source>
</evidence>
<dbReference type="FunFam" id="1.20.1740.10:FF:000051">
    <property type="entry name" value="Amino acid permease"/>
    <property type="match status" value="1"/>
</dbReference>
<dbReference type="Gene3D" id="1.20.1740.10">
    <property type="entry name" value="Amino acid/polyamine transporter I"/>
    <property type="match status" value="1"/>
</dbReference>
<comment type="subcellular location">
    <subcellularLocation>
        <location evidence="1">Membrane</location>
        <topology evidence="1">Multi-pass membrane protein</topology>
    </subcellularLocation>
</comment>
<feature type="transmembrane region" description="Helical" evidence="5">
    <location>
        <begin position="388"/>
        <end position="408"/>
    </location>
</feature>
<organism evidence="6 7">
    <name type="scientific">Pediococcus claussenii (strain ATCC BAA-344 / DSM 14800 / JCM 18046 / KCTC 3811 / LMG 21948 / P06)</name>
    <dbReference type="NCBI Taxonomy" id="701521"/>
    <lineage>
        <taxon>Bacteria</taxon>
        <taxon>Bacillati</taxon>
        <taxon>Bacillota</taxon>
        <taxon>Bacilli</taxon>
        <taxon>Lactobacillales</taxon>
        <taxon>Lactobacillaceae</taxon>
        <taxon>Pediococcus</taxon>
    </lineage>
</organism>
<dbReference type="EMBL" id="CP003137">
    <property type="protein sequence ID" value="AEV95480.1"/>
    <property type="molecule type" value="Genomic_DNA"/>
</dbReference>
<dbReference type="InterPro" id="IPR002293">
    <property type="entry name" value="AA/rel_permease1"/>
</dbReference>
<keyword evidence="7" id="KW-1185">Reference proteome</keyword>
<dbReference type="RefSeq" id="WP_014215676.1">
    <property type="nucleotide sequence ID" value="NC_016605.1"/>
</dbReference>
<gene>
    <name evidence="6" type="primary">steT</name>
    <name evidence="6" type="ordered locus">PECL_1248</name>
</gene>
<reference evidence="6 7" key="1">
    <citation type="journal article" date="2012" name="J. Bacteriol.">
        <title>Complete Genome Sequence of the Beer Spoilage Organism Pediococcus claussenii ATCC BAA-344T.</title>
        <authorList>
            <person name="Pittet V."/>
            <person name="Abegunde T."/>
            <person name="Marfleet T."/>
            <person name="Haakensen M."/>
            <person name="Morrow K."/>
            <person name="Jayaprakash T."/>
            <person name="Schroeder K."/>
            <person name="Trost B."/>
            <person name="Byrns S."/>
            <person name="Bergsveinson J."/>
            <person name="Kusalik A."/>
            <person name="Ziola B."/>
        </authorList>
    </citation>
    <scope>NUCLEOTIDE SEQUENCE [LARGE SCALE GENOMIC DNA]</scope>
    <source>
        <strain evidence="6 7">ATCC BAA-344</strain>
    </source>
</reference>
<feature type="transmembrane region" description="Helical" evidence="5">
    <location>
        <begin position="46"/>
        <end position="70"/>
    </location>
</feature>
<feature type="transmembrane region" description="Helical" evidence="5">
    <location>
        <begin position="273"/>
        <end position="294"/>
    </location>
</feature>
<feature type="transmembrane region" description="Helical" evidence="5">
    <location>
        <begin position="356"/>
        <end position="376"/>
    </location>
</feature>
<name>G8PDZ5_PEDCP</name>
<feature type="transmembrane region" description="Helical" evidence="5">
    <location>
        <begin position="12"/>
        <end position="34"/>
    </location>
</feature>
<dbReference type="Pfam" id="PF13520">
    <property type="entry name" value="AA_permease_2"/>
    <property type="match status" value="1"/>
</dbReference>
<dbReference type="PANTHER" id="PTHR11785">
    <property type="entry name" value="AMINO ACID TRANSPORTER"/>
    <property type="match status" value="1"/>
</dbReference>
<feature type="transmembrane region" description="Helical" evidence="5">
    <location>
        <begin position="157"/>
        <end position="173"/>
    </location>
</feature>
<feature type="transmembrane region" description="Helical" evidence="5">
    <location>
        <begin position="414"/>
        <end position="433"/>
    </location>
</feature>
<evidence type="ECO:0000256" key="3">
    <source>
        <dbReference type="ARBA" id="ARBA00022989"/>
    </source>
</evidence>
<sequence>MQNVKLERNIGLFSAFSTVMGTVIGAGVFFKVASVTGSTHSAGMSLLAWFIGGLLSICGGLTSAELAAAIPETGGAIKYLEVAYGKLPGFLLGWAQVLIYFPANIAALSIIFGTQFVNLFHLSTFWLLPIAIITGASLTIINLLGSKYGARLQSLTLIIKLIPIAVIILFGLISHGSASISFFPSSTSTSNNILVGFSGGLLATMFAYDGWLGIGTIAGEMKSPKKDLPKAIGWGLFGIMVVYLLVNFIFLKTLPINQLAGNLNAASLASKHIFGALGGKIVTIGILISVYGAINGYTMTGMRVPFAMATEDSLPMSHLLKKISLKTYVPYNAGLLQITIAILMMLIGSFDLLTDMLVFVMWIFNVLIFLAVIKLRHQQPELERPYQVPLYPIVPILAIIGGFFILITTIITQTLLAIIGIIITLLGIPVYYLSKHKNN</sequence>
<keyword evidence="2 5" id="KW-0812">Transmembrane</keyword>
<protein>
    <submittedName>
        <fullName evidence="6">Serine/threonine exchanger SteT</fullName>
    </submittedName>
</protein>
<dbReference type="PIRSF" id="PIRSF006060">
    <property type="entry name" value="AA_transporter"/>
    <property type="match status" value="1"/>
</dbReference>
<dbReference type="AlphaFoldDB" id="G8PDZ5"/>
<dbReference type="GO" id="GO:0015179">
    <property type="term" value="F:L-amino acid transmembrane transporter activity"/>
    <property type="evidence" value="ECO:0007669"/>
    <property type="project" value="TreeGrafter"/>
</dbReference>
<evidence type="ECO:0000256" key="5">
    <source>
        <dbReference type="SAM" id="Phobius"/>
    </source>
</evidence>
<dbReference type="STRING" id="701521.PECL_1248"/>
<evidence type="ECO:0000313" key="6">
    <source>
        <dbReference type="EMBL" id="AEV95480.1"/>
    </source>
</evidence>
<keyword evidence="3 5" id="KW-1133">Transmembrane helix</keyword>
<dbReference type="HOGENOM" id="CLU_007946_3_4_9"/>
<dbReference type="KEGG" id="pce:PECL_1248"/>
<feature type="transmembrane region" description="Helical" evidence="5">
    <location>
        <begin position="231"/>
        <end position="253"/>
    </location>
</feature>
<evidence type="ECO:0000256" key="2">
    <source>
        <dbReference type="ARBA" id="ARBA00022692"/>
    </source>
</evidence>
<dbReference type="PANTHER" id="PTHR11785:SF512">
    <property type="entry name" value="SOBREMESA, ISOFORM B"/>
    <property type="match status" value="1"/>
</dbReference>
<proteinExistence type="predicted"/>
<dbReference type="PATRIC" id="fig|701521.8.peg.1160"/>
<dbReference type="GO" id="GO:0016020">
    <property type="term" value="C:membrane"/>
    <property type="evidence" value="ECO:0007669"/>
    <property type="project" value="UniProtKB-SubCell"/>
</dbReference>